<dbReference type="AlphaFoldDB" id="A0A8X8WFK6"/>
<keyword evidence="2" id="KW-1185">Reference proteome</keyword>
<comment type="caution">
    <text evidence="1">The sequence shown here is derived from an EMBL/GenBank/DDBJ whole genome shotgun (WGS) entry which is preliminary data.</text>
</comment>
<name>A0A8X8WFK6_SALSN</name>
<gene>
    <name evidence="1" type="ORF">SASPL_144603</name>
</gene>
<accession>A0A8X8WFK6</accession>
<dbReference type="EMBL" id="PNBA02000017">
    <property type="protein sequence ID" value="KAG6394027.1"/>
    <property type="molecule type" value="Genomic_DNA"/>
</dbReference>
<evidence type="ECO:0000313" key="2">
    <source>
        <dbReference type="Proteomes" id="UP000298416"/>
    </source>
</evidence>
<dbReference type="Proteomes" id="UP000298416">
    <property type="component" value="Unassembled WGS sequence"/>
</dbReference>
<proteinExistence type="predicted"/>
<reference evidence="1" key="2">
    <citation type="submission" date="2020-08" db="EMBL/GenBank/DDBJ databases">
        <title>Plant Genome Project.</title>
        <authorList>
            <person name="Zhang R.-G."/>
        </authorList>
    </citation>
    <scope>NUCLEOTIDE SEQUENCE</scope>
    <source>
        <strain evidence="1">Huo1</strain>
        <tissue evidence="1">Leaf</tissue>
    </source>
</reference>
<protein>
    <submittedName>
        <fullName evidence="1">Uncharacterized protein</fullName>
    </submittedName>
</protein>
<evidence type="ECO:0000313" key="1">
    <source>
        <dbReference type="EMBL" id="KAG6394027.1"/>
    </source>
</evidence>
<organism evidence="1">
    <name type="scientific">Salvia splendens</name>
    <name type="common">Scarlet sage</name>
    <dbReference type="NCBI Taxonomy" id="180675"/>
    <lineage>
        <taxon>Eukaryota</taxon>
        <taxon>Viridiplantae</taxon>
        <taxon>Streptophyta</taxon>
        <taxon>Embryophyta</taxon>
        <taxon>Tracheophyta</taxon>
        <taxon>Spermatophyta</taxon>
        <taxon>Magnoliopsida</taxon>
        <taxon>eudicotyledons</taxon>
        <taxon>Gunneridae</taxon>
        <taxon>Pentapetalae</taxon>
        <taxon>asterids</taxon>
        <taxon>lamiids</taxon>
        <taxon>Lamiales</taxon>
        <taxon>Lamiaceae</taxon>
        <taxon>Nepetoideae</taxon>
        <taxon>Mentheae</taxon>
        <taxon>Salviinae</taxon>
        <taxon>Salvia</taxon>
        <taxon>Salvia subgen. Calosphace</taxon>
        <taxon>core Calosphace</taxon>
    </lineage>
</organism>
<reference evidence="1" key="1">
    <citation type="submission" date="2018-01" db="EMBL/GenBank/DDBJ databases">
        <authorList>
            <person name="Mao J.F."/>
        </authorList>
    </citation>
    <scope>NUCLEOTIDE SEQUENCE</scope>
    <source>
        <strain evidence="1">Huo1</strain>
        <tissue evidence="1">Leaf</tissue>
    </source>
</reference>
<sequence>MRHPRLGATVLRPLTGVPESSLGFLLSMLEADFVQVGISYFELGVGSLFQVFFGYSMLILGLHCTTSRGCPLTDFVSCIGHSEALVARGERLELEKYFHRLYSKDLNGDCFLVAALATYWDLVKILIRDSQLFLGYLFATVRVEEKDAGADLP</sequence>